<gene>
    <name evidence="6" type="ORF">SAMN02910293_02261</name>
</gene>
<sequence length="192" mass="21883">MLAKIIMLTIMASFYICYFGKMIEQRKQGISTDQLGKGKEGAPLFIEVTLKLMTSLLPTLQVFSICFYNGNPHMVLQSLGIIIAGLGVLVFNLSVLQMKDNWRAGVQEDAQTVLVIDGIYSISRNPAFLGFNLMYLGILLSFFNCYLCLATFIVFILFHLQIVYVEEPFLREAFGQDFLNYQKTVMRYLGRR</sequence>
<evidence type="ECO:0000313" key="6">
    <source>
        <dbReference type="EMBL" id="SDB45381.1"/>
    </source>
</evidence>
<keyword evidence="2 5" id="KW-0812">Transmembrane</keyword>
<dbReference type="PANTHER" id="PTHR12714">
    <property type="entry name" value="PROTEIN-S ISOPRENYLCYSTEINE O-METHYLTRANSFERASE"/>
    <property type="match status" value="1"/>
</dbReference>
<evidence type="ECO:0000256" key="2">
    <source>
        <dbReference type="ARBA" id="ARBA00022692"/>
    </source>
</evidence>
<proteinExistence type="predicted"/>
<keyword evidence="6" id="KW-0808">Transferase</keyword>
<evidence type="ECO:0000256" key="5">
    <source>
        <dbReference type="SAM" id="Phobius"/>
    </source>
</evidence>
<keyword evidence="7" id="KW-1185">Reference proteome</keyword>
<dbReference type="GO" id="GO:0032259">
    <property type="term" value="P:methylation"/>
    <property type="evidence" value="ECO:0007669"/>
    <property type="project" value="UniProtKB-KW"/>
</dbReference>
<dbReference type="PANTHER" id="PTHR12714:SF9">
    <property type="entry name" value="PROTEIN-S-ISOPRENYLCYSTEINE O-METHYLTRANSFERASE"/>
    <property type="match status" value="1"/>
</dbReference>
<feature type="transmembrane region" description="Helical" evidence="5">
    <location>
        <begin position="74"/>
        <end position="93"/>
    </location>
</feature>
<feature type="transmembrane region" description="Helical" evidence="5">
    <location>
        <begin position="133"/>
        <end position="160"/>
    </location>
</feature>
<feature type="transmembrane region" description="Helical" evidence="5">
    <location>
        <begin position="44"/>
        <end position="68"/>
    </location>
</feature>
<comment type="subcellular location">
    <subcellularLocation>
        <location evidence="1">Endomembrane system</location>
        <topology evidence="1">Multi-pass membrane protein</topology>
    </subcellularLocation>
</comment>
<protein>
    <submittedName>
        <fullName evidence="6">Protein-S-isoprenylcysteine O-methyltransferase Ste14</fullName>
    </submittedName>
</protein>
<evidence type="ECO:0000256" key="3">
    <source>
        <dbReference type="ARBA" id="ARBA00022989"/>
    </source>
</evidence>
<dbReference type="GO" id="GO:0008168">
    <property type="term" value="F:methyltransferase activity"/>
    <property type="evidence" value="ECO:0007669"/>
    <property type="project" value="UniProtKB-KW"/>
</dbReference>
<keyword evidence="3 5" id="KW-1133">Transmembrane helix</keyword>
<dbReference type="eggNOG" id="COG2020">
    <property type="taxonomic scope" value="Bacteria"/>
</dbReference>
<dbReference type="Gene3D" id="1.20.120.1630">
    <property type="match status" value="1"/>
</dbReference>
<dbReference type="Proteomes" id="UP000182508">
    <property type="component" value="Unassembled WGS sequence"/>
</dbReference>
<dbReference type="STRING" id="439219.SAMN02910293_02261"/>
<dbReference type="Pfam" id="PF04191">
    <property type="entry name" value="PEMT"/>
    <property type="match status" value="1"/>
</dbReference>
<accession>A0A1G6DJU9</accession>
<evidence type="ECO:0000256" key="4">
    <source>
        <dbReference type="ARBA" id="ARBA00023136"/>
    </source>
</evidence>
<dbReference type="GO" id="GO:0012505">
    <property type="term" value="C:endomembrane system"/>
    <property type="evidence" value="ECO:0007669"/>
    <property type="project" value="UniProtKB-SubCell"/>
</dbReference>
<keyword evidence="4 5" id="KW-0472">Membrane</keyword>
<dbReference type="AlphaFoldDB" id="A0A1G6DJU9"/>
<evidence type="ECO:0000256" key="1">
    <source>
        <dbReference type="ARBA" id="ARBA00004127"/>
    </source>
</evidence>
<keyword evidence="6" id="KW-0489">Methyltransferase</keyword>
<dbReference type="EMBL" id="FMXP01000041">
    <property type="protein sequence ID" value="SDB45381.1"/>
    <property type="molecule type" value="Genomic_DNA"/>
</dbReference>
<evidence type="ECO:0000313" key="7">
    <source>
        <dbReference type="Proteomes" id="UP000182508"/>
    </source>
</evidence>
<dbReference type="InterPro" id="IPR007318">
    <property type="entry name" value="Phopholipid_MeTrfase"/>
</dbReference>
<name>A0A1G6DJU9_9STRE</name>
<organism evidence="6 7">
    <name type="scientific">Streptococcus henryi</name>
    <dbReference type="NCBI Taxonomy" id="439219"/>
    <lineage>
        <taxon>Bacteria</taxon>
        <taxon>Bacillati</taxon>
        <taxon>Bacillota</taxon>
        <taxon>Bacilli</taxon>
        <taxon>Lactobacillales</taxon>
        <taxon>Streptococcaceae</taxon>
        <taxon>Streptococcus</taxon>
    </lineage>
</organism>
<feature type="transmembrane region" description="Helical" evidence="5">
    <location>
        <begin position="6"/>
        <end position="23"/>
    </location>
</feature>
<dbReference type="RefSeq" id="WP_074486699.1">
    <property type="nucleotide sequence ID" value="NZ_FMXP01000041.1"/>
</dbReference>
<reference evidence="6 7" key="1">
    <citation type="submission" date="2016-10" db="EMBL/GenBank/DDBJ databases">
        <authorList>
            <person name="de Groot N.N."/>
        </authorList>
    </citation>
    <scope>NUCLEOTIDE SEQUENCE [LARGE SCALE GENOMIC DNA]</scope>
    <source>
        <strain evidence="6 7">A-4</strain>
    </source>
</reference>